<dbReference type="PANTHER" id="PTHR39339">
    <property type="entry name" value="SLR1444 PROTEIN"/>
    <property type="match status" value="1"/>
</dbReference>
<reference evidence="3 4" key="1">
    <citation type="submission" date="2019-03" db="EMBL/GenBank/DDBJ databases">
        <title>Genomic Encyclopedia of Type Strains, Phase IV (KMG-IV): sequencing the most valuable type-strain genomes for metagenomic binning, comparative biology and taxonomic classification.</title>
        <authorList>
            <person name="Goeker M."/>
        </authorList>
    </citation>
    <scope>NUCLEOTIDE SEQUENCE [LARGE SCALE GENOMIC DNA]</scope>
    <source>
        <strain evidence="3 4">DSM 13328</strain>
    </source>
</reference>
<evidence type="ECO:0000313" key="3">
    <source>
        <dbReference type="EMBL" id="TDQ67910.1"/>
    </source>
</evidence>
<dbReference type="InterPro" id="IPR033469">
    <property type="entry name" value="CYTH-like_dom_sf"/>
</dbReference>
<dbReference type="InterPro" id="IPR038186">
    <property type="entry name" value="CHAD_dom_sf"/>
</dbReference>
<dbReference type="SMART" id="SM00880">
    <property type="entry name" value="CHAD"/>
    <property type="match status" value="1"/>
</dbReference>
<evidence type="ECO:0000259" key="1">
    <source>
        <dbReference type="PROSITE" id="PS51707"/>
    </source>
</evidence>
<dbReference type="PANTHER" id="PTHR39339:SF1">
    <property type="entry name" value="CHAD DOMAIN-CONTAINING PROTEIN"/>
    <property type="match status" value="1"/>
</dbReference>
<dbReference type="EMBL" id="SNYS01000010">
    <property type="protein sequence ID" value="TDQ67910.1"/>
    <property type="molecule type" value="Genomic_DNA"/>
</dbReference>
<dbReference type="Pfam" id="PF01928">
    <property type="entry name" value="CYTH"/>
    <property type="match status" value="1"/>
</dbReference>
<evidence type="ECO:0000259" key="2">
    <source>
        <dbReference type="PROSITE" id="PS51708"/>
    </source>
</evidence>
<dbReference type="Pfam" id="PF05235">
    <property type="entry name" value="CHAD"/>
    <property type="match status" value="1"/>
</dbReference>
<dbReference type="Gene3D" id="1.10.3210.10">
    <property type="entry name" value="Hypothetical protein af1432"/>
    <property type="match status" value="1"/>
</dbReference>
<proteinExistence type="predicted"/>
<dbReference type="InterPro" id="IPR007899">
    <property type="entry name" value="CHAD_dom"/>
</dbReference>
<dbReference type="Proteomes" id="UP000294855">
    <property type="component" value="Unassembled WGS sequence"/>
</dbReference>
<name>A0A484F2R1_9EURY</name>
<feature type="domain" description="CYTH" evidence="1">
    <location>
        <begin position="6"/>
        <end position="227"/>
    </location>
</feature>
<keyword evidence="4" id="KW-1185">Reference proteome</keyword>
<dbReference type="SUPFAM" id="SSF55154">
    <property type="entry name" value="CYTH-like phosphatases"/>
    <property type="match status" value="1"/>
</dbReference>
<accession>A0A484F2R1</accession>
<sequence length="863" mass="98551">MSGINKMEIEYKFGIKDAETFDFLTTLAVAGDYLIKDKSHPLFTDIFYDTPDLLLFSLGIYLRKRLETGREDAVWTLKQADASEDDACRRKEMIQSLPLESTVKDISDPAFEKMLTDILGDAVLTEILTMEQDRVFKTVYKKGTGEEDITLNPSENRLGDLSVDLVSLKFSEQKHTFTELEIELANGTESELQEFIDTIKALPALQENIEISRFSKFERGLILYFNRDKIEGNVISGIEKKSYFTNVDEAEEEDSVLEYDSTSSGFLLPREKAALFQISEKEFTADPTDYFGSTGFLNQNEKTGDLFSRSAAILLSLDSGMTTAFAARAFSLTAVEIEDIRAEFDQNRLDMFPFVFETEEKELYYYQKPIEDGKIWSAGELARYYGLDPAHAQLREKCAGKLFDDVAPAHGLFESDKIILNAAAQLSEIGKGISVERNVNIAADIILTHPIEKLALNEIKTLALTLIIKEIKNPTPEKIKKAIREKGFFVPPVYQKKAIILAAVLEIPKKKLAEIVFNYPINDAPKTDEPCEPLKSELKIEATDMMAVAAEKILSARLSEVKKAEPGVLAAKDIEDVHEMRVALRKMRSSNLIFKDFLDPEWLTETEAGIKKTLSGLGELRDLDVLLEKTDEWRESEKIEREKMSVFYDFVTADRKKAHVVAVEYLTSKEYTKFMDDLKETFDDSTYLGMPRINKKGDVAPVRICDILPSILYEKAADITAYHEWMDGAYIYVDKLHRLRIAAKNFRYTLDFFKECLGDAAGQLIKEFKELQDILGDFHDAVVAAEVIGTYIERIEKESESKRNTDETRVAEIETTLEMLEKYKNYREEEMDILLSEFHLKWEKMDRRFFNERISKIIADANF</sequence>
<dbReference type="Gene3D" id="1.40.20.10">
    <property type="entry name" value="CHAD domain"/>
    <property type="match status" value="1"/>
</dbReference>
<comment type="caution">
    <text evidence="3">The sequence shown here is derived from an EMBL/GenBank/DDBJ whole genome shotgun (WGS) entry which is preliminary data.</text>
</comment>
<feature type="domain" description="CHAD" evidence="2">
    <location>
        <begin position="543"/>
        <end position="847"/>
    </location>
</feature>
<dbReference type="Gene3D" id="2.40.320.10">
    <property type="entry name" value="Hypothetical Protein Pfu-838710-001"/>
    <property type="match status" value="1"/>
</dbReference>
<protein>
    <submittedName>
        <fullName evidence="3">CHAD domain-containing protein</fullName>
    </submittedName>
</protein>
<dbReference type="OrthoDB" id="125273at2157"/>
<dbReference type="PROSITE" id="PS51708">
    <property type="entry name" value="CHAD"/>
    <property type="match status" value="1"/>
</dbReference>
<dbReference type="SUPFAM" id="SSF109604">
    <property type="entry name" value="HD-domain/PDEase-like"/>
    <property type="match status" value="1"/>
</dbReference>
<organism evidence="3 4">
    <name type="scientific">Methanimicrococcus blatticola</name>
    <dbReference type="NCBI Taxonomy" id="91560"/>
    <lineage>
        <taxon>Archaea</taxon>
        <taxon>Methanobacteriati</taxon>
        <taxon>Methanobacteriota</taxon>
        <taxon>Stenosarchaea group</taxon>
        <taxon>Methanomicrobia</taxon>
        <taxon>Methanosarcinales</taxon>
        <taxon>Methanosarcinaceae</taxon>
        <taxon>Methanimicrococcus</taxon>
    </lineage>
</organism>
<dbReference type="SMART" id="SM01118">
    <property type="entry name" value="CYTH"/>
    <property type="match status" value="1"/>
</dbReference>
<dbReference type="PROSITE" id="PS51707">
    <property type="entry name" value="CYTH"/>
    <property type="match status" value="1"/>
</dbReference>
<dbReference type="AlphaFoldDB" id="A0A484F2R1"/>
<dbReference type="InterPro" id="IPR023577">
    <property type="entry name" value="CYTH_domain"/>
</dbReference>
<gene>
    <name evidence="3" type="ORF">C7391_1464</name>
</gene>
<evidence type="ECO:0000313" key="4">
    <source>
        <dbReference type="Proteomes" id="UP000294855"/>
    </source>
</evidence>
<dbReference type="RefSeq" id="WP_133517906.1">
    <property type="nucleotide sequence ID" value="NZ_JAHDUW010000001.1"/>
</dbReference>